<dbReference type="RefSeq" id="WP_050746865.1">
    <property type="nucleotide sequence ID" value="NZ_JACIEZ010000022.1"/>
</dbReference>
<evidence type="ECO:0000313" key="3">
    <source>
        <dbReference type="Proteomes" id="UP000528286"/>
    </source>
</evidence>
<dbReference type="CDD" id="cd02042">
    <property type="entry name" value="ParAB_family"/>
    <property type="match status" value="1"/>
</dbReference>
<evidence type="ECO:0000313" key="2">
    <source>
        <dbReference type="EMBL" id="MBB4067374.1"/>
    </source>
</evidence>
<proteinExistence type="predicted"/>
<dbReference type="Pfam" id="PF01656">
    <property type="entry name" value="CbiA"/>
    <property type="match status" value="1"/>
</dbReference>
<dbReference type="Gene3D" id="3.40.50.300">
    <property type="entry name" value="P-loop containing nucleotide triphosphate hydrolases"/>
    <property type="match status" value="1"/>
</dbReference>
<protein>
    <submittedName>
        <fullName evidence="2">Chromosome partitioning protein</fullName>
    </submittedName>
</protein>
<reference evidence="2 3" key="1">
    <citation type="submission" date="2020-08" db="EMBL/GenBank/DDBJ databases">
        <title>Genomic Encyclopedia of Type Strains, Phase IV (KMG-IV): sequencing the most valuable type-strain genomes for metagenomic binning, comparative biology and taxonomic classification.</title>
        <authorList>
            <person name="Goeker M."/>
        </authorList>
    </citation>
    <scope>NUCLEOTIDE SEQUENCE [LARGE SCALE GENOMIC DNA]</scope>
    <source>
        <strain evidence="2 3">DSM 29853</strain>
    </source>
</reference>
<keyword evidence="3" id="KW-1185">Reference proteome</keyword>
<gene>
    <name evidence="2" type="ORF">GGR23_004607</name>
</gene>
<dbReference type="PANTHER" id="PTHR13696:SF96">
    <property type="entry name" value="COBQ_COBB_MIND_PARA NUCLEOTIDE BINDING DOMAIN-CONTAINING PROTEIN"/>
    <property type="match status" value="1"/>
</dbReference>
<dbReference type="EMBL" id="JACIEZ010000022">
    <property type="protein sequence ID" value="MBB4067374.1"/>
    <property type="molecule type" value="Genomic_DNA"/>
</dbReference>
<dbReference type="Proteomes" id="UP000528286">
    <property type="component" value="Unassembled WGS sequence"/>
</dbReference>
<comment type="caution">
    <text evidence="2">The sequence shown here is derived from an EMBL/GenBank/DDBJ whole genome shotgun (WGS) entry which is preliminary data.</text>
</comment>
<evidence type="ECO:0000259" key="1">
    <source>
        <dbReference type="Pfam" id="PF01656"/>
    </source>
</evidence>
<dbReference type="AlphaFoldDB" id="A0A7W6NN51"/>
<dbReference type="PANTHER" id="PTHR13696">
    <property type="entry name" value="P-LOOP CONTAINING NUCLEOSIDE TRIPHOSPHATE HYDROLASE"/>
    <property type="match status" value="1"/>
</dbReference>
<feature type="domain" description="CobQ/CobB/MinD/ParA nucleotide binding" evidence="1">
    <location>
        <begin position="4"/>
        <end position="116"/>
    </location>
</feature>
<dbReference type="InterPro" id="IPR027417">
    <property type="entry name" value="P-loop_NTPase"/>
</dbReference>
<dbReference type="InterPro" id="IPR002586">
    <property type="entry name" value="CobQ/CobB/MinD/ParA_Nub-bd_dom"/>
</dbReference>
<dbReference type="InterPro" id="IPR050678">
    <property type="entry name" value="DNA_Partitioning_ATPase"/>
</dbReference>
<dbReference type="PIRSF" id="PIRSF009320">
    <property type="entry name" value="Nuc_binding_HP_1000"/>
    <property type="match status" value="1"/>
</dbReference>
<name>A0A7W6NN51_9HYPH</name>
<organism evidence="2 3">
    <name type="scientific">Gellertiella hungarica</name>
    <dbReference type="NCBI Taxonomy" id="1572859"/>
    <lineage>
        <taxon>Bacteria</taxon>
        <taxon>Pseudomonadati</taxon>
        <taxon>Pseudomonadota</taxon>
        <taxon>Alphaproteobacteria</taxon>
        <taxon>Hyphomicrobiales</taxon>
        <taxon>Rhizobiaceae</taxon>
        <taxon>Gellertiella</taxon>
    </lineage>
</organism>
<sequence>MRIITLVTQKGGTGKTTLAASLAVAAQEAGEKVLALDLDPQASLATWGELREAELPHVEKVPATMVADLPKLLDGVKGQGFTLTIIDTAGADNPTTHIAMQTAELCLVPIRPTRIDGNAVLPTAQALQRLSKPFAFILTQCSAIPRNSRAAEMAAGLKTLGVLAEPNIAQRADHQDAYAAGQGVTEYAADGKAADEVRALWQWVDKRMKGKTR</sequence>
<accession>A0A7W6NN51</accession>
<dbReference type="SUPFAM" id="SSF52540">
    <property type="entry name" value="P-loop containing nucleoside triphosphate hydrolases"/>
    <property type="match status" value="1"/>
</dbReference>